<dbReference type="CDD" id="cd00038">
    <property type="entry name" value="CAP_ED"/>
    <property type="match status" value="1"/>
</dbReference>
<name>A0A917Q3R5_9HYPH</name>
<gene>
    <name evidence="5" type="ORF">GCM10011322_01480</name>
</gene>
<feature type="domain" description="HTH crp-type" evidence="4">
    <location>
        <begin position="147"/>
        <end position="221"/>
    </location>
</feature>
<keyword evidence="6" id="KW-1185">Reference proteome</keyword>
<dbReference type="InterPro" id="IPR018490">
    <property type="entry name" value="cNMP-bd_dom_sf"/>
</dbReference>
<dbReference type="SUPFAM" id="SSF46785">
    <property type="entry name" value="Winged helix' DNA-binding domain"/>
    <property type="match status" value="1"/>
</dbReference>
<reference evidence="5 6" key="1">
    <citation type="journal article" date="2014" name="Int. J. Syst. Evol. Microbiol.">
        <title>Complete genome sequence of Corynebacterium casei LMG S-19264T (=DSM 44701T), isolated from a smear-ripened cheese.</title>
        <authorList>
            <consortium name="US DOE Joint Genome Institute (JGI-PGF)"/>
            <person name="Walter F."/>
            <person name="Albersmeier A."/>
            <person name="Kalinowski J."/>
            <person name="Ruckert C."/>
        </authorList>
    </citation>
    <scope>NUCLEOTIDE SEQUENCE [LARGE SCALE GENOMIC DNA]</scope>
    <source>
        <strain evidence="5 6">CGMCC 1.9161</strain>
    </source>
</reference>
<dbReference type="InterPro" id="IPR036390">
    <property type="entry name" value="WH_DNA-bd_sf"/>
</dbReference>
<evidence type="ECO:0000259" key="4">
    <source>
        <dbReference type="PROSITE" id="PS51063"/>
    </source>
</evidence>
<sequence>MNAQPLIRRLSRYVALTPDDERLVEEAARERVRRVGPREDVMREGERPRCLYLLVDGWGMRYKSLEDGRRQVLTFALPGDLCEQTALLLEHADHSLAAITPITVAEIAGPRLAELTTASPRLATALAWSDLCGHALQREWTVNLGQRTALERMAHLICELYYRLRAIGHTHGLAYELPATQAMLADATGISAVHVNRTLQELRAAELITLRGRHMTIHDLEALETAGLFNASYLHLDQSARSTSGQADVTPIPARSVATEP</sequence>
<dbReference type="Pfam" id="PF00027">
    <property type="entry name" value="cNMP_binding"/>
    <property type="match status" value="1"/>
</dbReference>
<accession>A0A917Q3R5</accession>
<dbReference type="EMBL" id="BMMF01000001">
    <property type="protein sequence ID" value="GGK18461.1"/>
    <property type="molecule type" value="Genomic_DNA"/>
</dbReference>
<dbReference type="GO" id="GO:0003677">
    <property type="term" value="F:DNA binding"/>
    <property type="evidence" value="ECO:0007669"/>
    <property type="project" value="UniProtKB-KW"/>
</dbReference>
<organism evidence="5 6">
    <name type="scientific">Salinarimonas ramus</name>
    <dbReference type="NCBI Taxonomy" id="690164"/>
    <lineage>
        <taxon>Bacteria</taxon>
        <taxon>Pseudomonadati</taxon>
        <taxon>Pseudomonadota</taxon>
        <taxon>Alphaproteobacteria</taxon>
        <taxon>Hyphomicrobiales</taxon>
        <taxon>Salinarimonadaceae</taxon>
        <taxon>Salinarimonas</taxon>
    </lineage>
</organism>
<protein>
    <submittedName>
        <fullName evidence="5">Crp/Fnr family transcriptional regulator</fullName>
    </submittedName>
</protein>
<dbReference type="InterPro" id="IPR000595">
    <property type="entry name" value="cNMP-bd_dom"/>
</dbReference>
<keyword evidence="3" id="KW-0804">Transcription</keyword>
<dbReference type="PROSITE" id="PS51063">
    <property type="entry name" value="HTH_CRP_2"/>
    <property type="match status" value="1"/>
</dbReference>
<dbReference type="GO" id="GO:0006355">
    <property type="term" value="P:regulation of DNA-templated transcription"/>
    <property type="evidence" value="ECO:0007669"/>
    <property type="project" value="InterPro"/>
</dbReference>
<dbReference type="AlphaFoldDB" id="A0A917Q3R5"/>
<dbReference type="RefSeq" id="WP_188908453.1">
    <property type="nucleotide sequence ID" value="NZ_BMMF01000001.1"/>
</dbReference>
<dbReference type="InterPro" id="IPR014710">
    <property type="entry name" value="RmlC-like_jellyroll"/>
</dbReference>
<dbReference type="SMART" id="SM00419">
    <property type="entry name" value="HTH_CRP"/>
    <property type="match status" value="1"/>
</dbReference>
<evidence type="ECO:0000256" key="3">
    <source>
        <dbReference type="ARBA" id="ARBA00023163"/>
    </source>
</evidence>
<evidence type="ECO:0000256" key="2">
    <source>
        <dbReference type="ARBA" id="ARBA00023125"/>
    </source>
</evidence>
<dbReference type="Gene3D" id="2.60.120.10">
    <property type="entry name" value="Jelly Rolls"/>
    <property type="match status" value="1"/>
</dbReference>
<comment type="caution">
    <text evidence="5">The sequence shown here is derived from an EMBL/GenBank/DDBJ whole genome shotgun (WGS) entry which is preliminary data.</text>
</comment>
<dbReference type="InterPro" id="IPR012318">
    <property type="entry name" value="HTH_CRP"/>
</dbReference>
<dbReference type="SUPFAM" id="SSF51206">
    <property type="entry name" value="cAMP-binding domain-like"/>
    <property type="match status" value="1"/>
</dbReference>
<evidence type="ECO:0000256" key="1">
    <source>
        <dbReference type="ARBA" id="ARBA00023015"/>
    </source>
</evidence>
<dbReference type="InterPro" id="IPR036388">
    <property type="entry name" value="WH-like_DNA-bd_sf"/>
</dbReference>
<proteinExistence type="predicted"/>
<evidence type="ECO:0000313" key="5">
    <source>
        <dbReference type="EMBL" id="GGK18461.1"/>
    </source>
</evidence>
<keyword evidence="1" id="KW-0805">Transcription regulation</keyword>
<dbReference type="Gene3D" id="1.10.10.10">
    <property type="entry name" value="Winged helix-like DNA-binding domain superfamily/Winged helix DNA-binding domain"/>
    <property type="match status" value="1"/>
</dbReference>
<dbReference type="Pfam" id="PF13545">
    <property type="entry name" value="HTH_Crp_2"/>
    <property type="match status" value="1"/>
</dbReference>
<evidence type="ECO:0000313" key="6">
    <source>
        <dbReference type="Proteomes" id="UP000600449"/>
    </source>
</evidence>
<keyword evidence="2" id="KW-0238">DNA-binding</keyword>
<dbReference type="Proteomes" id="UP000600449">
    <property type="component" value="Unassembled WGS sequence"/>
</dbReference>